<dbReference type="SUPFAM" id="SSF51905">
    <property type="entry name" value="FAD/NAD(P)-binding domain"/>
    <property type="match status" value="1"/>
</dbReference>
<dbReference type="Proteomes" id="UP001446871">
    <property type="component" value="Unassembled WGS sequence"/>
</dbReference>
<keyword evidence="2" id="KW-0285">Flavoprotein</keyword>
<comment type="caution">
    <text evidence="6">The sequence shown here is derived from an EMBL/GenBank/DDBJ whole genome shotgun (WGS) entry which is preliminary data.</text>
</comment>
<dbReference type="Pfam" id="PF00732">
    <property type="entry name" value="GMC_oxred_N"/>
    <property type="match status" value="1"/>
</dbReference>
<evidence type="ECO:0000256" key="1">
    <source>
        <dbReference type="ARBA" id="ARBA00010790"/>
    </source>
</evidence>
<reference evidence="6 7" key="1">
    <citation type="submission" date="2023-01" db="EMBL/GenBank/DDBJ databases">
        <title>Analysis of 21 Apiospora genomes using comparative genomics revels a genus with tremendous synthesis potential of carbohydrate active enzymes and secondary metabolites.</title>
        <authorList>
            <person name="Sorensen T."/>
        </authorList>
    </citation>
    <scope>NUCLEOTIDE SEQUENCE [LARGE SCALE GENOMIC DNA]</scope>
    <source>
        <strain evidence="6 7">CBS 83171</strain>
    </source>
</reference>
<dbReference type="PROSITE" id="PS00623">
    <property type="entry name" value="GMC_OXRED_1"/>
    <property type="match status" value="1"/>
</dbReference>
<name>A0ABR1WIP5_9PEZI</name>
<feature type="compositionally biased region" description="Low complexity" evidence="3">
    <location>
        <begin position="221"/>
        <end position="237"/>
    </location>
</feature>
<dbReference type="InterPro" id="IPR015920">
    <property type="entry name" value="Cellobiose_DH-like_cyt"/>
</dbReference>
<dbReference type="EMBL" id="JAQQWM010000001">
    <property type="protein sequence ID" value="KAK8083380.1"/>
    <property type="molecule type" value="Genomic_DNA"/>
</dbReference>
<keyword evidence="4" id="KW-0732">Signal</keyword>
<keyword evidence="7" id="KW-1185">Reference proteome</keyword>
<dbReference type="Pfam" id="PF16010">
    <property type="entry name" value="CDH-cyt"/>
    <property type="match status" value="1"/>
</dbReference>
<dbReference type="PANTHER" id="PTHR47190">
    <property type="entry name" value="DEHYDROGENASE, PUTATIVE-RELATED"/>
    <property type="match status" value="1"/>
</dbReference>
<dbReference type="SUPFAM" id="SSF54373">
    <property type="entry name" value="FAD-linked reductases, C-terminal domain"/>
    <property type="match status" value="1"/>
</dbReference>
<organism evidence="6 7">
    <name type="scientific">Apiospora saccharicola</name>
    <dbReference type="NCBI Taxonomy" id="335842"/>
    <lineage>
        <taxon>Eukaryota</taxon>
        <taxon>Fungi</taxon>
        <taxon>Dikarya</taxon>
        <taxon>Ascomycota</taxon>
        <taxon>Pezizomycotina</taxon>
        <taxon>Sordariomycetes</taxon>
        <taxon>Xylariomycetidae</taxon>
        <taxon>Amphisphaeriales</taxon>
        <taxon>Apiosporaceae</taxon>
        <taxon>Apiospora</taxon>
    </lineage>
</organism>
<evidence type="ECO:0000259" key="5">
    <source>
        <dbReference type="PROSITE" id="PS00623"/>
    </source>
</evidence>
<evidence type="ECO:0000313" key="7">
    <source>
        <dbReference type="Proteomes" id="UP001446871"/>
    </source>
</evidence>
<feature type="signal peptide" evidence="4">
    <location>
        <begin position="1"/>
        <end position="22"/>
    </location>
</feature>
<accession>A0ABR1WIP5</accession>
<feature type="region of interest" description="Disordered" evidence="3">
    <location>
        <begin position="219"/>
        <end position="241"/>
    </location>
</feature>
<evidence type="ECO:0000256" key="2">
    <source>
        <dbReference type="RuleBase" id="RU003968"/>
    </source>
</evidence>
<keyword evidence="2" id="KW-0274">FAD</keyword>
<dbReference type="Gene3D" id="3.30.410.10">
    <property type="entry name" value="Cholesterol Oxidase, domain 2"/>
    <property type="match status" value="1"/>
</dbReference>
<dbReference type="InterPro" id="IPR053208">
    <property type="entry name" value="GMC_Oxidoreductase_CD"/>
</dbReference>
<evidence type="ECO:0000256" key="3">
    <source>
        <dbReference type="SAM" id="MobiDB-lite"/>
    </source>
</evidence>
<proteinExistence type="inferred from homology"/>
<dbReference type="Gene3D" id="3.50.50.60">
    <property type="entry name" value="FAD/NAD(P)-binding domain"/>
    <property type="match status" value="1"/>
</dbReference>
<dbReference type="SUPFAM" id="SSF49344">
    <property type="entry name" value="CBD9-like"/>
    <property type="match status" value="1"/>
</dbReference>
<dbReference type="InterPro" id="IPR000172">
    <property type="entry name" value="GMC_OxRdtase_N"/>
</dbReference>
<evidence type="ECO:0000313" key="6">
    <source>
        <dbReference type="EMBL" id="KAK8083380.1"/>
    </source>
</evidence>
<dbReference type="PANTHER" id="PTHR47190:SF2">
    <property type="entry name" value="CELLOBIOSE DEHYDROGENASE (AFU_ORTHOLOGUE AFUA_2G17620)"/>
    <property type="match status" value="1"/>
</dbReference>
<feature type="chain" id="PRO_5046893798" evidence="4">
    <location>
        <begin position="23"/>
        <end position="796"/>
    </location>
</feature>
<protein>
    <submittedName>
        <fullName evidence="6">Xyloglucan-specific exo-beta-1-4-glucanase</fullName>
    </submittedName>
</protein>
<dbReference type="InterPro" id="IPR007867">
    <property type="entry name" value="GMC_OxRtase_C"/>
</dbReference>
<feature type="domain" description="Glucose-methanol-choline oxidoreductase N-terminal" evidence="5">
    <location>
        <begin position="331"/>
        <end position="354"/>
    </location>
</feature>
<gene>
    <name evidence="6" type="ORF">PG996_002161</name>
</gene>
<dbReference type="CDD" id="cd09630">
    <property type="entry name" value="CDH_like_cytochrome"/>
    <property type="match status" value="1"/>
</dbReference>
<comment type="similarity">
    <text evidence="1 2">Belongs to the GMC oxidoreductase family.</text>
</comment>
<dbReference type="Pfam" id="PF05199">
    <property type="entry name" value="GMC_oxred_C"/>
    <property type="match status" value="1"/>
</dbReference>
<dbReference type="InterPro" id="IPR036188">
    <property type="entry name" value="FAD/NAD-bd_sf"/>
</dbReference>
<sequence>MKGFAALTAACLAASYFEPILAQKTAYTDPKTGIEFGTWAQGTGFTFGVALPSDALTTAANEYIGLLRCTGGWCGLSHGQSGQMTQALLLMAWPHEEEVLTSFRYATGYSMPAPYTGDAKLTQISSSINGSTFEVLFRCQNCFSWDQDGSAGSVSTSEGFLVLGWATANTAPSNPACPAAIKFGQHTSFGQFGAELDGTNNEKYADWAALATKTVNGDCGTTTTTTSSTTTTPTATPTSPPVACPTPTEATYDYVVVGAAGIPIADRLSEKGKKVLLIEKGPPSSGRYNGTLKPEWLEGTNLTRFDVPGLCNQIWVDSAGVACTDTDQMSGCVLGGGTAVNAGLWWRPNPLDWDMEWPKGWKSKDLALAEKRTFERIPGTNNPSQDGILYMRQGFDILSDGFKKAGWTNVEPNKQPTMKNHTYGRTEYMFNHGERGGPMATYLVSALQRPNFSLYMNTAVKRIIREGGHATGVELECNGEGGFGGKINLTPKTGKVISAAGTFGSAKLLMRSGIGPADQLAIVANSTDGPTMISKDSWINLPVGYNLADHLNTDVYVTHPGFVFYDFYEAWTDPNASDEASYFANRTGIFTQSAPNIGPMFWDEIKSSDGIVRQLQYTARVEGADKTGTNDTMIMSQYLGRGSTSKGRMTIRPDLSTFVEEHPYLRTPGDKEAVIKSLDNLRSALGNYPNLTWSVPAKNVTTEAYLNTLVVSASARRSNHWIVLSSSPLLGTAKLGPDDGRKPDGTAVVDLNTKVYGTDNIFVVDAAIFPGMMTGNPSSMIVAAAEYAAERIAKLH</sequence>
<evidence type="ECO:0000256" key="4">
    <source>
        <dbReference type="SAM" id="SignalP"/>
    </source>
</evidence>
<dbReference type="Gene3D" id="2.60.40.1210">
    <property type="entry name" value="Cellobiose dehydrogenase, cytochrome domain"/>
    <property type="match status" value="1"/>
</dbReference>